<evidence type="ECO:0000256" key="1">
    <source>
        <dbReference type="SAM" id="MobiDB-lite"/>
    </source>
</evidence>
<proteinExistence type="predicted"/>
<feature type="region of interest" description="Disordered" evidence="1">
    <location>
        <begin position="172"/>
        <end position="192"/>
    </location>
</feature>
<dbReference type="AlphaFoldDB" id="A0A4Y7PZF5"/>
<dbReference type="OrthoDB" id="3021178at2759"/>
<evidence type="ECO:0000313" key="3">
    <source>
        <dbReference type="EMBL" id="TDL20773.1"/>
    </source>
</evidence>
<gene>
    <name evidence="3" type="ORF">BD410DRAFT_899285</name>
</gene>
<organism evidence="3 4">
    <name type="scientific">Rickenella mellea</name>
    <dbReference type="NCBI Taxonomy" id="50990"/>
    <lineage>
        <taxon>Eukaryota</taxon>
        <taxon>Fungi</taxon>
        <taxon>Dikarya</taxon>
        <taxon>Basidiomycota</taxon>
        <taxon>Agaricomycotina</taxon>
        <taxon>Agaricomycetes</taxon>
        <taxon>Hymenochaetales</taxon>
        <taxon>Rickenellaceae</taxon>
        <taxon>Rickenella</taxon>
    </lineage>
</organism>
<evidence type="ECO:0000313" key="4">
    <source>
        <dbReference type="Proteomes" id="UP000294933"/>
    </source>
</evidence>
<sequence length="192" mass="21069">MDILRLTLRVHDPLNTVFMLPDGRPIYHIETSSGLFSLSGDVTTIKRVDGTHPTTIATIDWHRVSPSTIKFDGPTYILSDFLVPSSGLFSHSKTFQGVNGQIYKWKTDPVMLFNAQKRPAAIWDPGSTSIFSKTRLATLDVIGDAQQTLDTVVVSLVVMYFEIIRHRRRRHNHGPGGGFGGGGGMNGGAGNF</sequence>
<dbReference type="Proteomes" id="UP000294933">
    <property type="component" value="Unassembled WGS sequence"/>
</dbReference>
<keyword evidence="4" id="KW-1185">Reference proteome</keyword>
<evidence type="ECO:0000259" key="2">
    <source>
        <dbReference type="Pfam" id="PF20236"/>
    </source>
</evidence>
<accession>A0A4Y7PZF5</accession>
<dbReference type="EMBL" id="ML170185">
    <property type="protein sequence ID" value="TDL20773.1"/>
    <property type="molecule type" value="Genomic_DNA"/>
</dbReference>
<name>A0A4Y7PZF5_9AGAM</name>
<reference evidence="3 4" key="1">
    <citation type="submission" date="2018-06" db="EMBL/GenBank/DDBJ databases">
        <title>A transcriptomic atlas of mushroom development highlights an independent origin of complex multicellularity.</title>
        <authorList>
            <consortium name="DOE Joint Genome Institute"/>
            <person name="Krizsan K."/>
            <person name="Almasi E."/>
            <person name="Merenyi Z."/>
            <person name="Sahu N."/>
            <person name="Viragh M."/>
            <person name="Koszo T."/>
            <person name="Mondo S."/>
            <person name="Kiss B."/>
            <person name="Balint B."/>
            <person name="Kues U."/>
            <person name="Barry K."/>
            <person name="Hegedus J.C."/>
            <person name="Henrissat B."/>
            <person name="Johnson J."/>
            <person name="Lipzen A."/>
            <person name="Ohm R."/>
            <person name="Nagy I."/>
            <person name="Pangilinan J."/>
            <person name="Yan J."/>
            <person name="Xiong Y."/>
            <person name="Grigoriev I.V."/>
            <person name="Hibbett D.S."/>
            <person name="Nagy L.G."/>
        </authorList>
    </citation>
    <scope>NUCLEOTIDE SEQUENCE [LARGE SCALE GENOMIC DNA]</scope>
    <source>
        <strain evidence="3 4">SZMC22713</strain>
    </source>
</reference>
<feature type="domain" description="DUF6593" evidence="2">
    <location>
        <begin position="12"/>
        <end position="159"/>
    </location>
</feature>
<feature type="compositionally biased region" description="Gly residues" evidence="1">
    <location>
        <begin position="174"/>
        <end position="192"/>
    </location>
</feature>
<dbReference type="Pfam" id="PF20236">
    <property type="entry name" value="DUF6593"/>
    <property type="match status" value="1"/>
</dbReference>
<dbReference type="VEuPathDB" id="FungiDB:BD410DRAFT_899285"/>
<dbReference type="InterPro" id="IPR046528">
    <property type="entry name" value="DUF6593"/>
</dbReference>
<protein>
    <recommendedName>
        <fullName evidence="2">DUF6593 domain-containing protein</fullName>
    </recommendedName>
</protein>